<sequence>MAYEFPPLTPGDAEIVAARVAAVLEDAWQRLADQQAAVLAAIGDNAGSRMVADRLAQFQAAIVEFQQRVDAEARAFVARQLPHLYEEGARAAAATVGGHFSWTLIHTEALQSLASDSYVDFLRRSEEEQRMAAVFYRAVRDAARREVPLLAAGHTTALQAAKGLADRLAAEHQLAYVIYRNGARMPVRVWAEAATLAKSAVAYNAGTLNRTRQAGVSMVEVFDGSDCGWTTHQDPDKANHTIRTVEEAAEWPISHPRCRRGFGPRPDAVDAA</sequence>
<dbReference type="EMBL" id="JBEZVE010000012">
    <property type="protein sequence ID" value="MEU3783314.1"/>
    <property type="molecule type" value="Genomic_DNA"/>
</dbReference>
<evidence type="ECO:0000313" key="2">
    <source>
        <dbReference type="Proteomes" id="UP001550739"/>
    </source>
</evidence>
<dbReference type="RefSeq" id="WP_334578185.1">
    <property type="nucleotide sequence ID" value="NZ_JBEZVE010000012.1"/>
</dbReference>
<keyword evidence="2" id="KW-1185">Reference proteome</keyword>
<reference evidence="1 2" key="1">
    <citation type="submission" date="2024-06" db="EMBL/GenBank/DDBJ databases">
        <title>The Natural Products Discovery Center: Release of the First 8490 Sequenced Strains for Exploring Actinobacteria Biosynthetic Diversity.</title>
        <authorList>
            <person name="Kalkreuter E."/>
            <person name="Kautsar S.A."/>
            <person name="Yang D."/>
            <person name="Bader C.D."/>
            <person name="Teijaro C.N."/>
            <person name="Fluegel L."/>
            <person name="Davis C.M."/>
            <person name="Simpson J.R."/>
            <person name="Lauterbach L."/>
            <person name="Steele A.D."/>
            <person name="Gui C."/>
            <person name="Meng S."/>
            <person name="Li G."/>
            <person name="Viehrig K."/>
            <person name="Ye F."/>
            <person name="Su P."/>
            <person name="Kiefer A.F."/>
            <person name="Nichols A."/>
            <person name="Cepeda A.J."/>
            <person name="Yan W."/>
            <person name="Fan B."/>
            <person name="Jiang Y."/>
            <person name="Adhikari A."/>
            <person name="Zheng C.-J."/>
            <person name="Schuster L."/>
            <person name="Cowan T.M."/>
            <person name="Smanski M.J."/>
            <person name="Chevrette M.G."/>
            <person name="De Carvalho L.P.S."/>
            <person name="Shen B."/>
        </authorList>
    </citation>
    <scope>NUCLEOTIDE SEQUENCE [LARGE SCALE GENOMIC DNA]</scope>
    <source>
        <strain evidence="1 2">NPDC033843</strain>
    </source>
</reference>
<accession>A0ABV2ZL76</accession>
<protein>
    <recommendedName>
        <fullName evidence="3">Phage head morphogenesis domain-containing protein</fullName>
    </recommendedName>
</protein>
<gene>
    <name evidence="1" type="ORF">AB0E89_22670</name>
</gene>
<evidence type="ECO:0008006" key="3">
    <source>
        <dbReference type="Google" id="ProtNLM"/>
    </source>
</evidence>
<evidence type="ECO:0000313" key="1">
    <source>
        <dbReference type="EMBL" id="MEU3783314.1"/>
    </source>
</evidence>
<name>A0ABV2ZL76_9ACTN</name>
<organism evidence="1 2">
    <name type="scientific">Streptomyces sp. 900129855</name>
    <dbReference type="NCBI Taxonomy" id="3155129"/>
    <lineage>
        <taxon>Bacteria</taxon>
        <taxon>Bacillati</taxon>
        <taxon>Actinomycetota</taxon>
        <taxon>Actinomycetes</taxon>
        <taxon>Kitasatosporales</taxon>
        <taxon>Streptomycetaceae</taxon>
        <taxon>Streptomyces</taxon>
    </lineage>
</organism>
<comment type="caution">
    <text evidence="1">The sequence shown here is derived from an EMBL/GenBank/DDBJ whole genome shotgun (WGS) entry which is preliminary data.</text>
</comment>
<proteinExistence type="predicted"/>
<dbReference type="Proteomes" id="UP001550739">
    <property type="component" value="Unassembled WGS sequence"/>
</dbReference>